<name>A0A916J660_9PROT</name>
<accession>A0A916J660</accession>
<dbReference type="InterPro" id="IPR007899">
    <property type="entry name" value="CHAD_dom"/>
</dbReference>
<dbReference type="SUPFAM" id="SSF55154">
    <property type="entry name" value="CYTH-like phosphatases"/>
    <property type="match status" value="1"/>
</dbReference>
<dbReference type="RefSeq" id="WP_220637024.1">
    <property type="nucleotide sequence ID" value="NZ_CAJQUM010000001.1"/>
</dbReference>
<dbReference type="EC" id="4.6.1.1" evidence="3"/>
<evidence type="ECO:0000259" key="1">
    <source>
        <dbReference type="PROSITE" id="PS51707"/>
    </source>
</evidence>
<gene>
    <name evidence="3" type="ORF">GTOL_13147</name>
</gene>
<feature type="domain" description="CYTH" evidence="1">
    <location>
        <begin position="2"/>
        <end position="199"/>
    </location>
</feature>
<comment type="caution">
    <text evidence="3">The sequence shown here is derived from an EMBL/GenBank/DDBJ whole genome shotgun (WGS) entry which is preliminary data.</text>
</comment>
<dbReference type="Pfam" id="PF05235">
    <property type="entry name" value="CHAD"/>
    <property type="match status" value="1"/>
</dbReference>
<reference evidence="3" key="1">
    <citation type="submission" date="2021-04" db="EMBL/GenBank/DDBJ databases">
        <authorList>
            <person name="Hornung B."/>
        </authorList>
    </citation>
    <scope>NUCLEOTIDE SEQUENCE</scope>
    <source>
        <strain evidence="3">G5G6</strain>
    </source>
</reference>
<dbReference type="InterPro" id="IPR033469">
    <property type="entry name" value="CYTH-like_dom_sf"/>
</dbReference>
<dbReference type="GO" id="GO:0004016">
    <property type="term" value="F:adenylate cyclase activity"/>
    <property type="evidence" value="ECO:0007669"/>
    <property type="project" value="UniProtKB-EC"/>
</dbReference>
<dbReference type="EMBL" id="CAJQUM010000001">
    <property type="protein sequence ID" value="CAG4885264.1"/>
    <property type="molecule type" value="Genomic_DNA"/>
</dbReference>
<dbReference type="InterPro" id="IPR023577">
    <property type="entry name" value="CYTH_domain"/>
</dbReference>
<keyword evidence="3" id="KW-0456">Lyase</keyword>
<dbReference type="AlphaFoldDB" id="A0A916J660"/>
<protein>
    <submittedName>
        <fullName evidence="3">Adenylate cyclase</fullName>
        <ecNumber evidence="3">4.6.1.1</ecNumber>
    </submittedName>
</protein>
<dbReference type="PANTHER" id="PTHR39569">
    <property type="entry name" value="INORGANIC TRIPHOSPHATASE"/>
    <property type="match status" value="1"/>
</dbReference>
<keyword evidence="4" id="KW-1185">Reference proteome</keyword>
<dbReference type="SMART" id="SM00880">
    <property type="entry name" value="CHAD"/>
    <property type="match status" value="1"/>
</dbReference>
<dbReference type="Gene3D" id="2.40.320.10">
    <property type="entry name" value="Hypothetical Protein Pfu-838710-001"/>
    <property type="match status" value="1"/>
</dbReference>
<dbReference type="SMART" id="SM01118">
    <property type="entry name" value="CYTH"/>
    <property type="match status" value="1"/>
</dbReference>
<dbReference type="CDD" id="cd07756">
    <property type="entry name" value="CYTH-like_Pase_CHAD"/>
    <property type="match status" value="1"/>
</dbReference>
<dbReference type="Pfam" id="PF01928">
    <property type="entry name" value="CYTH"/>
    <property type="match status" value="1"/>
</dbReference>
<feature type="domain" description="CHAD" evidence="2">
    <location>
        <begin position="214"/>
        <end position="499"/>
    </location>
</feature>
<dbReference type="PANTHER" id="PTHR39569:SF1">
    <property type="entry name" value="INORGANIC TRIPHOSPHATASE"/>
    <property type="match status" value="1"/>
</dbReference>
<dbReference type="InterPro" id="IPR039013">
    <property type="entry name" value="YgiF"/>
</dbReference>
<dbReference type="InterPro" id="IPR038186">
    <property type="entry name" value="CHAD_dom_sf"/>
</dbReference>
<evidence type="ECO:0000313" key="3">
    <source>
        <dbReference type="EMBL" id="CAG4885264.1"/>
    </source>
</evidence>
<dbReference type="Proteomes" id="UP000742786">
    <property type="component" value="Unassembled WGS sequence"/>
</dbReference>
<dbReference type="PROSITE" id="PS51708">
    <property type="entry name" value="CHAD"/>
    <property type="match status" value="1"/>
</dbReference>
<evidence type="ECO:0000313" key="4">
    <source>
        <dbReference type="Proteomes" id="UP000742786"/>
    </source>
</evidence>
<evidence type="ECO:0000259" key="2">
    <source>
        <dbReference type="PROSITE" id="PS51708"/>
    </source>
</evidence>
<dbReference type="GO" id="GO:0050355">
    <property type="term" value="F:inorganic triphosphate phosphatase activity"/>
    <property type="evidence" value="ECO:0007669"/>
    <property type="project" value="InterPro"/>
</dbReference>
<dbReference type="Gene3D" id="1.40.20.10">
    <property type="entry name" value="CHAD domain"/>
    <property type="match status" value="1"/>
</dbReference>
<sequence>MAQEVELKLSLPVAEQRRFLRSPLLRHAAQRSTERLVNIYYDTPDLALHCNGIALRLRQSRRRWLQTVKCAGLSHAGLSSRPEWESPYAGHFDFGAIDDPLTRKRLERLKPRFGPIFETNFHRTTWKMRETGSEFVIVLDRGSIIANGKLIAISEVEIELAGGHVDQIFTFASRLAQHFSLTPGPWSKAERGYRLFLGTPDRPAHAVPVALGSAMTPVTAFRHIAHSCLNHLQQNHHGAIYSEDAEYIHQMRVALRRLRAAMRLFRVALPADFDEQLLPPLHRLMTVLGTARDLDVLATEIVAPVVAALPQEPRIAALASLVAERRCHARQQVIALLGAPEYGRLLLLAMARLNSLAAGETEVVETPLGAFAVTHLKRLRRKTLRIALAARQNDPASLHALRIAAKRLRYALEFFVPLLPARRVATLIDHLTQLQDKLGKLNDLANAGVLLMDCAAAEAGLREAVSLIGGWHGQRYASLLTEIPQTLVKLHKLRLPKGD</sequence>
<organism evidence="3 4">
    <name type="scientific">Georgfuchsia toluolica</name>
    <dbReference type="NCBI Taxonomy" id="424218"/>
    <lineage>
        <taxon>Bacteria</taxon>
        <taxon>Pseudomonadati</taxon>
        <taxon>Pseudomonadota</taxon>
        <taxon>Betaproteobacteria</taxon>
        <taxon>Nitrosomonadales</taxon>
        <taxon>Sterolibacteriaceae</taxon>
        <taxon>Georgfuchsia</taxon>
    </lineage>
</organism>
<proteinExistence type="predicted"/>
<dbReference type="PROSITE" id="PS51707">
    <property type="entry name" value="CYTH"/>
    <property type="match status" value="1"/>
</dbReference>
<dbReference type="GO" id="GO:0046872">
    <property type="term" value="F:metal ion binding"/>
    <property type="evidence" value="ECO:0007669"/>
    <property type="project" value="TreeGrafter"/>
</dbReference>